<keyword evidence="2" id="KW-0227">DNA damage</keyword>
<dbReference type="PANTHER" id="PTHR28559">
    <property type="entry name" value="DNA REPAIR PROTEIN XRCC4"/>
    <property type="match status" value="1"/>
</dbReference>
<evidence type="ECO:0000256" key="6">
    <source>
        <dbReference type="ARBA" id="ARBA00025728"/>
    </source>
</evidence>
<dbReference type="InterPro" id="IPR053963">
    <property type="entry name" value="XRCC4_C"/>
</dbReference>
<evidence type="ECO:0000259" key="8">
    <source>
        <dbReference type="Pfam" id="PF06632"/>
    </source>
</evidence>
<dbReference type="InterPro" id="IPR009089">
    <property type="entry name" value="XRCC4_N_sf"/>
</dbReference>
<feature type="region of interest" description="Disordered" evidence="7">
    <location>
        <begin position="211"/>
        <end position="283"/>
    </location>
</feature>
<evidence type="ECO:0000259" key="10">
    <source>
        <dbReference type="Pfam" id="PF21925"/>
    </source>
</evidence>
<reference evidence="11 12" key="1">
    <citation type="submission" date="2025-05" db="UniProtKB">
        <authorList>
            <consortium name="RefSeq"/>
        </authorList>
    </citation>
    <scope>NUCLEOTIDE SEQUENCE [LARGE SCALE GENOMIC DNA]</scope>
</reference>
<feature type="compositionally biased region" description="Basic and acidic residues" evidence="7">
    <location>
        <begin position="211"/>
        <end position="220"/>
    </location>
</feature>
<feature type="domain" description="XRCC4 N-terminal" evidence="8">
    <location>
        <begin position="19"/>
        <end position="120"/>
    </location>
</feature>
<dbReference type="CDD" id="cd22283">
    <property type="entry name" value="HD_XRCC4_N"/>
    <property type="match status" value="1"/>
</dbReference>
<dbReference type="InterPro" id="IPR014751">
    <property type="entry name" value="XRCC4-like_C"/>
</dbReference>
<evidence type="ECO:0000259" key="9">
    <source>
        <dbReference type="Pfam" id="PF21924"/>
    </source>
</evidence>
<organism evidence="11 14">
    <name type="scientific">Pogona vitticeps</name>
    <name type="common">central bearded dragon</name>
    <dbReference type="NCBI Taxonomy" id="103695"/>
    <lineage>
        <taxon>Eukaryota</taxon>
        <taxon>Metazoa</taxon>
        <taxon>Chordata</taxon>
        <taxon>Craniata</taxon>
        <taxon>Vertebrata</taxon>
        <taxon>Euteleostomi</taxon>
        <taxon>Lepidosauria</taxon>
        <taxon>Squamata</taxon>
        <taxon>Bifurcata</taxon>
        <taxon>Unidentata</taxon>
        <taxon>Episquamata</taxon>
        <taxon>Toxicofera</taxon>
        <taxon>Iguania</taxon>
        <taxon>Acrodonta</taxon>
        <taxon>Agamidae</taxon>
        <taxon>Amphibolurinae</taxon>
        <taxon>Pogona</taxon>
    </lineage>
</organism>
<dbReference type="PANTHER" id="PTHR28559:SF1">
    <property type="entry name" value="DNA REPAIR PROTEIN XRCC4"/>
    <property type="match status" value="1"/>
</dbReference>
<keyword evidence="11" id="KW-1185">Reference proteome</keyword>
<proteinExistence type="inferred from homology"/>
<dbReference type="GeneID" id="110077330"/>
<dbReference type="Pfam" id="PF06632">
    <property type="entry name" value="XRCC4"/>
    <property type="match status" value="1"/>
</dbReference>
<dbReference type="InterPro" id="IPR053962">
    <property type="entry name" value="XRCC4_CC"/>
</dbReference>
<comment type="subcellular location">
    <subcellularLocation>
        <location evidence="1">Nucleus</location>
    </subcellularLocation>
</comment>
<evidence type="ECO:0000313" key="11">
    <source>
        <dbReference type="Proteomes" id="UP001652642"/>
    </source>
</evidence>
<evidence type="ECO:0000313" key="13">
    <source>
        <dbReference type="RefSeq" id="XP_072848689.1"/>
    </source>
</evidence>
<gene>
    <name evidence="12 13 14" type="primary">XRCC4</name>
</gene>
<dbReference type="InterPro" id="IPR010585">
    <property type="entry name" value="DNA_repair_prot_XRCC4"/>
</dbReference>
<dbReference type="Gene3D" id="1.20.5.370">
    <property type="match status" value="1"/>
</dbReference>
<evidence type="ECO:0000256" key="3">
    <source>
        <dbReference type="ARBA" id="ARBA00023172"/>
    </source>
</evidence>
<evidence type="ECO:0000256" key="2">
    <source>
        <dbReference type="ARBA" id="ARBA00022763"/>
    </source>
</evidence>
<dbReference type="SUPFAM" id="SSF50809">
    <property type="entry name" value="XRCC4, N-terminal domain"/>
    <property type="match status" value="1"/>
</dbReference>
<keyword evidence="5" id="KW-0539">Nucleus</keyword>
<evidence type="ECO:0000256" key="4">
    <source>
        <dbReference type="ARBA" id="ARBA00023204"/>
    </source>
</evidence>
<evidence type="ECO:0000256" key="1">
    <source>
        <dbReference type="ARBA" id="ARBA00004123"/>
    </source>
</evidence>
<dbReference type="Gene3D" id="2.170.210.10">
    <property type="entry name" value="DNA double-strand break repair and VJ recombination XRCC4, N-terminal"/>
    <property type="match status" value="1"/>
</dbReference>
<evidence type="ECO:0000313" key="12">
    <source>
        <dbReference type="RefSeq" id="XP_072848688.1"/>
    </source>
</evidence>
<accession>A0ABM5FTH1</accession>
<comment type="similarity">
    <text evidence="6">Belongs to the XRCC4-XLF family. XRCC4 subfamily.</text>
</comment>
<dbReference type="RefSeq" id="XP_072848690.1">
    <property type="nucleotide sequence ID" value="XM_072992589.1"/>
</dbReference>
<evidence type="ECO:0000313" key="14">
    <source>
        <dbReference type="RefSeq" id="XP_072848690.1"/>
    </source>
</evidence>
<sequence length="382" mass="43407">MLLEMKVIRIHPVSDPHTTYFLQISWQKDLGTGFEVVLSDGQAAWNGRVSKEEISKEAADMEMDLEKYVGELRNVLLFEGGHADTYNFHISKEGMNKDYLQFSYEKNLKDVSFRLGSLMLQEVSSPAEIISKLISHCLDCMAGLEAKNECLQRENETLLSDLNDIQGQLQKCVEAKEKLENELYQRFILVLNEKKAKIRSLNKSLKEAEEMVKKSNKARDSIATSESKVERDVYEGSTDEESENLTQPSTSAPAVKPRRDSLLSNADTTDVAPCRKRRQRMLKVTSSEPKVPLYEAPKTARENTVLSILTDSSSGILGSILSQPNLEISGNETGTFCMQSLILYHKKRQRTNYHQKACLQRQEKILMTPKTSLMISDQCRRR</sequence>
<dbReference type="Proteomes" id="UP001652642">
    <property type="component" value="Chromosome 2"/>
</dbReference>
<dbReference type="InterPro" id="IPR038051">
    <property type="entry name" value="XRCC4-like_N_sf"/>
</dbReference>
<keyword evidence="3" id="KW-0233">DNA recombination</keyword>
<protein>
    <submittedName>
        <fullName evidence="12 13">DNA repair protein XRCC4 isoform X1</fullName>
    </submittedName>
</protein>
<evidence type="ECO:0000256" key="7">
    <source>
        <dbReference type="SAM" id="MobiDB-lite"/>
    </source>
</evidence>
<dbReference type="Pfam" id="PF21925">
    <property type="entry name" value="XRCC4_C"/>
    <property type="match status" value="1"/>
</dbReference>
<keyword evidence="4" id="KW-0234">DNA repair</keyword>
<dbReference type="Pfam" id="PF21924">
    <property type="entry name" value="XRCC4_CC"/>
    <property type="match status" value="1"/>
</dbReference>
<feature type="domain" description="XRCC4 C-terminal" evidence="10">
    <location>
        <begin position="232"/>
        <end position="308"/>
    </location>
</feature>
<dbReference type="RefSeq" id="XP_072848689.1">
    <property type="nucleotide sequence ID" value="XM_072992588.1"/>
</dbReference>
<dbReference type="SUPFAM" id="SSF58022">
    <property type="entry name" value="XRCC4, C-terminal oligomerization domain"/>
    <property type="match status" value="1"/>
</dbReference>
<feature type="domain" description="XRCC4 coiled-coil" evidence="9">
    <location>
        <begin position="125"/>
        <end position="201"/>
    </location>
</feature>
<dbReference type="RefSeq" id="XP_072848688.1">
    <property type="nucleotide sequence ID" value="XM_072992587.1"/>
</dbReference>
<name>A0ABM5FTH1_9SAUR</name>
<dbReference type="InterPro" id="IPR053961">
    <property type="entry name" value="XRCC4_N"/>
</dbReference>
<evidence type="ECO:0000256" key="5">
    <source>
        <dbReference type="ARBA" id="ARBA00023242"/>
    </source>
</evidence>